<gene>
    <name evidence="3" type="ORF">CEP54_005271</name>
</gene>
<comment type="caution">
    <text evidence="3">The sequence shown here is derived from an EMBL/GenBank/DDBJ whole genome shotgun (WGS) entry which is preliminary data.</text>
</comment>
<dbReference type="AlphaFoldDB" id="A0A428QD28"/>
<evidence type="ECO:0000259" key="2">
    <source>
        <dbReference type="PROSITE" id="PS50948"/>
    </source>
</evidence>
<sequence length="219" mass="24141">MKSSVIYSLLAIAARGTSAACVEGHRETMAPGYTVEYKCDIYRTGDTHDNIASESDCALLCQTNSRPVCSYHAVSRRCIVGKEDGKDTSRVGVSYMFKVEEPEEDPFAEDEDPFSMDCEEEKTACLSNEQVLKDELAKCKAASSSSGSGRCDIRKTAKGSIGYYTTTHPGCKQKCEENPKCKAFTYYVCNRICNLFDKAVQDLETSDSITHIMSDKDCA</sequence>
<feature type="domain" description="Apple" evidence="2">
    <location>
        <begin position="139"/>
        <end position="218"/>
    </location>
</feature>
<dbReference type="SUPFAM" id="SSF57414">
    <property type="entry name" value="Hairpin loop containing domain-like"/>
    <property type="match status" value="1"/>
</dbReference>
<name>A0A428QD28_9HYPO</name>
<dbReference type="PROSITE" id="PS50948">
    <property type="entry name" value="PAN"/>
    <property type="match status" value="1"/>
</dbReference>
<reference evidence="3 4" key="1">
    <citation type="submission" date="2017-06" db="EMBL/GenBank/DDBJ databases">
        <title>Comparative genomic analysis of Ambrosia Fusariam Clade fungi.</title>
        <authorList>
            <person name="Stajich J.E."/>
            <person name="Carrillo J."/>
            <person name="Kijimoto T."/>
            <person name="Eskalen A."/>
            <person name="O'Donnell K."/>
            <person name="Kasson M."/>
        </authorList>
    </citation>
    <scope>NUCLEOTIDE SEQUENCE [LARGE SCALE GENOMIC DNA]</scope>
    <source>
        <strain evidence="3 4">NRRL62584</strain>
    </source>
</reference>
<feature type="chain" id="PRO_5018976044" description="Apple domain-containing protein" evidence="1">
    <location>
        <begin position="20"/>
        <end position="219"/>
    </location>
</feature>
<dbReference type="Pfam" id="PF00024">
    <property type="entry name" value="PAN_1"/>
    <property type="match status" value="1"/>
</dbReference>
<dbReference type="Proteomes" id="UP000288168">
    <property type="component" value="Unassembled WGS sequence"/>
</dbReference>
<proteinExistence type="predicted"/>
<dbReference type="EMBL" id="NKCI01000040">
    <property type="protein sequence ID" value="RSL63212.1"/>
    <property type="molecule type" value="Genomic_DNA"/>
</dbReference>
<feature type="signal peptide" evidence="1">
    <location>
        <begin position="1"/>
        <end position="19"/>
    </location>
</feature>
<keyword evidence="4" id="KW-1185">Reference proteome</keyword>
<dbReference type="InterPro" id="IPR003609">
    <property type="entry name" value="Pan_app"/>
</dbReference>
<evidence type="ECO:0000256" key="1">
    <source>
        <dbReference type="SAM" id="SignalP"/>
    </source>
</evidence>
<protein>
    <recommendedName>
        <fullName evidence="2">Apple domain-containing protein</fullName>
    </recommendedName>
</protein>
<evidence type="ECO:0000313" key="3">
    <source>
        <dbReference type="EMBL" id="RSL63212.1"/>
    </source>
</evidence>
<dbReference type="Gene3D" id="3.50.4.10">
    <property type="entry name" value="Hepatocyte Growth Factor"/>
    <property type="match status" value="1"/>
</dbReference>
<keyword evidence="1" id="KW-0732">Signal</keyword>
<accession>A0A428QD28</accession>
<dbReference type="OrthoDB" id="5403707at2759"/>
<organism evidence="3 4">
    <name type="scientific">Fusarium duplospermum</name>
    <dbReference type="NCBI Taxonomy" id="1325734"/>
    <lineage>
        <taxon>Eukaryota</taxon>
        <taxon>Fungi</taxon>
        <taxon>Dikarya</taxon>
        <taxon>Ascomycota</taxon>
        <taxon>Pezizomycotina</taxon>
        <taxon>Sordariomycetes</taxon>
        <taxon>Hypocreomycetidae</taxon>
        <taxon>Hypocreales</taxon>
        <taxon>Nectriaceae</taxon>
        <taxon>Fusarium</taxon>
        <taxon>Fusarium solani species complex</taxon>
    </lineage>
</organism>
<evidence type="ECO:0000313" key="4">
    <source>
        <dbReference type="Proteomes" id="UP000288168"/>
    </source>
</evidence>